<protein>
    <submittedName>
        <fullName evidence="2">Uncharacterized protein</fullName>
    </submittedName>
</protein>
<feature type="region of interest" description="Disordered" evidence="1">
    <location>
        <begin position="69"/>
        <end position="96"/>
    </location>
</feature>
<gene>
    <name evidence="2" type="ORF">BD289DRAFT_203951</name>
</gene>
<dbReference type="Proteomes" id="UP000241462">
    <property type="component" value="Unassembled WGS sequence"/>
</dbReference>
<evidence type="ECO:0000313" key="2">
    <source>
        <dbReference type="EMBL" id="PSR90872.1"/>
    </source>
</evidence>
<feature type="compositionally biased region" description="Polar residues" evidence="1">
    <location>
        <begin position="69"/>
        <end position="78"/>
    </location>
</feature>
<reference evidence="2 3" key="1">
    <citation type="journal article" date="2018" name="Mycol. Prog.">
        <title>Coniella lustricola, a new species from submerged detritus.</title>
        <authorList>
            <person name="Raudabaugh D.B."/>
            <person name="Iturriaga T."/>
            <person name="Carver A."/>
            <person name="Mondo S."/>
            <person name="Pangilinan J."/>
            <person name="Lipzen A."/>
            <person name="He G."/>
            <person name="Amirebrahimi M."/>
            <person name="Grigoriev I.V."/>
            <person name="Miller A.N."/>
        </authorList>
    </citation>
    <scope>NUCLEOTIDE SEQUENCE [LARGE SCALE GENOMIC DNA]</scope>
    <source>
        <strain evidence="2 3">B22-T-1</strain>
    </source>
</reference>
<dbReference type="InParanoid" id="A0A2T3ACE9"/>
<organism evidence="2 3">
    <name type="scientific">Coniella lustricola</name>
    <dbReference type="NCBI Taxonomy" id="2025994"/>
    <lineage>
        <taxon>Eukaryota</taxon>
        <taxon>Fungi</taxon>
        <taxon>Dikarya</taxon>
        <taxon>Ascomycota</taxon>
        <taxon>Pezizomycotina</taxon>
        <taxon>Sordariomycetes</taxon>
        <taxon>Sordariomycetidae</taxon>
        <taxon>Diaporthales</taxon>
        <taxon>Schizoparmaceae</taxon>
        <taxon>Coniella</taxon>
    </lineage>
</organism>
<evidence type="ECO:0000256" key="1">
    <source>
        <dbReference type="SAM" id="MobiDB-lite"/>
    </source>
</evidence>
<accession>A0A2T3ACE9</accession>
<sequence>MHSDTLLRTFSSTKASTILEDRHKPLSISILTTSPPSHRARKAMDSLCPTCVQIFTHEPVPLTEHDQAQQIDHASGSQHDPAPRITSTHMPGTILGGDHHSSARACRDAAVLTGCPICRSVWTKIIGLCADDAAFIPDPLALDYEDYDVNNDLRSQSAFHTSWEARLNGSDHESQKHWPTDRLVVRIQLLMVCITIGMDFVNSMTHGHVDFALEPIPCK</sequence>
<keyword evidence="3" id="KW-1185">Reference proteome</keyword>
<proteinExistence type="predicted"/>
<dbReference type="EMBL" id="KZ678414">
    <property type="protein sequence ID" value="PSR90872.1"/>
    <property type="molecule type" value="Genomic_DNA"/>
</dbReference>
<evidence type="ECO:0000313" key="3">
    <source>
        <dbReference type="Proteomes" id="UP000241462"/>
    </source>
</evidence>
<dbReference type="AlphaFoldDB" id="A0A2T3ACE9"/>
<name>A0A2T3ACE9_9PEZI</name>